<organism evidence="2">
    <name type="scientific">uncultured Desulfobacterium sp</name>
    <dbReference type="NCBI Taxonomy" id="201089"/>
    <lineage>
        <taxon>Bacteria</taxon>
        <taxon>Pseudomonadati</taxon>
        <taxon>Thermodesulfobacteriota</taxon>
        <taxon>Desulfobacteria</taxon>
        <taxon>Desulfobacterales</taxon>
        <taxon>Desulfobacteriaceae</taxon>
        <taxon>Desulfobacterium</taxon>
        <taxon>environmental samples</taxon>
    </lineage>
</organism>
<dbReference type="EMBL" id="FR695875">
    <property type="protein sequence ID" value="CBX30438.1"/>
    <property type="molecule type" value="Genomic_DNA"/>
</dbReference>
<dbReference type="Pfam" id="PF14236">
    <property type="entry name" value="DruA"/>
    <property type="match status" value="1"/>
</dbReference>
<dbReference type="PANTHER" id="PTHR30298:SF0">
    <property type="entry name" value="PROTEIN YBFL-RELATED"/>
    <property type="match status" value="1"/>
</dbReference>
<name>E1YIP4_9BACT</name>
<protein>
    <recommendedName>
        <fullName evidence="1">H repeat-associated protein N-terminal domain-containing protein</fullName>
    </recommendedName>
</protein>
<dbReference type="Pfam" id="PF13808">
    <property type="entry name" value="DDE_Tnp_1_assoc"/>
    <property type="match status" value="1"/>
</dbReference>
<reference evidence="2" key="1">
    <citation type="journal article" date="2011" name="Environ. Microbiol.">
        <title>Genomic insights into the metabolic potential of the polycyclic aromatic hydrocarbon degrading sulfate-reducing Deltaproteobacterium N47.</title>
        <authorList>
            <person name="Bergmann F."/>
            <person name="Selesi D."/>
            <person name="Weinmaier T."/>
            <person name="Tischler P."/>
            <person name="Rattei T."/>
            <person name="Meckenstock R.U."/>
        </authorList>
    </citation>
    <scope>NUCLEOTIDE SEQUENCE</scope>
</reference>
<feature type="domain" description="H repeat-associated protein N-terminal" evidence="1">
    <location>
        <begin position="220"/>
        <end position="310"/>
    </location>
</feature>
<gene>
    <name evidence="2" type="ORF">N47_Q17610</name>
</gene>
<dbReference type="InterPro" id="IPR025639">
    <property type="entry name" value="DruA"/>
</dbReference>
<evidence type="ECO:0000313" key="2">
    <source>
        <dbReference type="EMBL" id="CBX30438.1"/>
    </source>
</evidence>
<accession>E1YIP4</accession>
<proteinExistence type="predicted"/>
<sequence length="395" mass="44790">MREVTDLNLLEVFVRPVYLPEEQQFQKLMQEHHYLGALPKISETIWYVALWQEQWVALLGFSAAALKCSARDRWIGWDFRHQYDRLKLITNNSRFLILPKWHVQNLASRILSLCQKRLLADWQAAFGHQLLLLETFVDPQRFSGTVYKAANWKYVGDTKGFRRTRQGYSSKAQTPKMVFVKPLKSDAQALLSQPILDPAYRITGDSKIMLSAEQMRSLPDFFTTISDPRRSQGQRHRLAAVLAIAAGAILCGMRGYQAISDWAESLSQNALERFGCRRRNGKYVVPSLSIIRNILISVDPIDLDRALQLWNQRYGQQDESLAIDGKTMCNAIAERPPMKQPMALPAERLNKLTQNGFLPQTAAGTGASRIAAITSSTGTMTKTAVVYTPVMVRKT</sequence>
<dbReference type="InterPro" id="IPR051698">
    <property type="entry name" value="Transposase_11-like"/>
</dbReference>
<evidence type="ECO:0000259" key="1">
    <source>
        <dbReference type="Pfam" id="PF13808"/>
    </source>
</evidence>
<dbReference type="PANTHER" id="PTHR30298">
    <property type="entry name" value="H REPEAT-ASSOCIATED PREDICTED TRANSPOSASE"/>
    <property type="match status" value="1"/>
</dbReference>
<dbReference type="InterPro" id="IPR032806">
    <property type="entry name" value="YbfD_N"/>
</dbReference>
<dbReference type="AlphaFoldDB" id="E1YIP4"/>